<dbReference type="PROSITE" id="PS50206">
    <property type="entry name" value="RHODANESE_3"/>
    <property type="match status" value="1"/>
</dbReference>
<reference evidence="6 7" key="1">
    <citation type="submission" date="2017-03" db="EMBL/GenBank/DDBJ databases">
        <title>Genomes of endolithic fungi from Antarctica.</title>
        <authorList>
            <person name="Coleine C."/>
            <person name="Masonjones S."/>
            <person name="Stajich J.E."/>
        </authorList>
    </citation>
    <scope>NUCLEOTIDE SEQUENCE [LARGE SCALE GENOMIC DNA]</scope>
    <source>
        <strain evidence="6 7">CCFEE 5184</strain>
    </source>
</reference>
<evidence type="ECO:0000313" key="7">
    <source>
        <dbReference type="Proteomes" id="UP000309340"/>
    </source>
</evidence>
<dbReference type="PROSITE" id="PS51368">
    <property type="entry name" value="UREASE_3"/>
    <property type="match status" value="1"/>
</dbReference>
<dbReference type="Gene3D" id="3.20.20.140">
    <property type="entry name" value="Metal-dependent hydrolases"/>
    <property type="match status" value="1"/>
</dbReference>
<evidence type="ECO:0000259" key="4">
    <source>
        <dbReference type="PROSITE" id="PS50206"/>
    </source>
</evidence>
<evidence type="ECO:0000256" key="2">
    <source>
        <dbReference type="PROSITE-ProRule" id="PRU00700"/>
    </source>
</evidence>
<dbReference type="PANTHER" id="PTHR33569:SF1">
    <property type="entry name" value="UREASE"/>
    <property type="match status" value="1"/>
</dbReference>
<feature type="region of interest" description="Disordered" evidence="3">
    <location>
        <begin position="103"/>
        <end position="124"/>
    </location>
</feature>
<protein>
    <submittedName>
        <fullName evidence="6">Uncharacterized protein</fullName>
    </submittedName>
</protein>
<dbReference type="SUPFAM" id="SSF51556">
    <property type="entry name" value="Metallo-dependent hydrolases"/>
    <property type="match status" value="1"/>
</dbReference>
<dbReference type="InterPro" id="IPR001763">
    <property type="entry name" value="Rhodanese-like_dom"/>
</dbReference>
<dbReference type="GO" id="GO:0016151">
    <property type="term" value="F:nickel cation binding"/>
    <property type="evidence" value="ECO:0007669"/>
    <property type="project" value="InterPro"/>
</dbReference>
<keyword evidence="7" id="KW-1185">Reference proteome</keyword>
<dbReference type="AlphaFoldDB" id="A0A4U0XNY0"/>
<evidence type="ECO:0000313" key="6">
    <source>
        <dbReference type="EMBL" id="TKA78087.1"/>
    </source>
</evidence>
<dbReference type="InterPro" id="IPR017951">
    <property type="entry name" value="Urease_asu_c"/>
</dbReference>
<feature type="domain" description="Urease" evidence="5">
    <location>
        <begin position="124"/>
        <end position="251"/>
    </location>
</feature>
<organism evidence="6 7">
    <name type="scientific">Friedmanniomyces simplex</name>
    <dbReference type="NCBI Taxonomy" id="329884"/>
    <lineage>
        <taxon>Eukaryota</taxon>
        <taxon>Fungi</taxon>
        <taxon>Dikarya</taxon>
        <taxon>Ascomycota</taxon>
        <taxon>Pezizomycotina</taxon>
        <taxon>Dothideomycetes</taxon>
        <taxon>Dothideomycetidae</taxon>
        <taxon>Mycosphaerellales</taxon>
        <taxon>Teratosphaeriaceae</taxon>
        <taxon>Friedmanniomyces</taxon>
    </lineage>
</organism>
<name>A0A4U0XNY0_9PEZI</name>
<dbReference type="InterPro" id="IPR032466">
    <property type="entry name" value="Metal_Hydrolase"/>
</dbReference>
<accession>A0A4U0XNY0</accession>
<dbReference type="Proteomes" id="UP000309340">
    <property type="component" value="Unassembled WGS sequence"/>
</dbReference>
<sequence>MACFIFTCGTHNFRSLLAGYENVTVQCQNCGNFSGNIVKNWEWFTFCFVPLIPFSLKPWHAVHCNVCQFQQDVKYRPDVEQQMQQVGGGGGGAAQAIPMQNQSANQGWNRPPPPPPPGQGGAVPHSFGVKPAQIVKGGMISWSMMGDPNASIPTVEPVIMRPMFGAMQPGRSIAWVSKSSVEKGNVAKYQLGKRVEAVKGCRRISKRDMKWNDAMPKMKVDPERYTVEADGQLMTAEPATELPLAQTYFIY</sequence>
<gene>
    <name evidence="6" type="ORF">B0A55_03270</name>
</gene>
<evidence type="ECO:0000256" key="1">
    <source>
        <dbReference type="ARBA" id="ARBA00022801"/>
    </source>
</evidence>
<evidence type="ECO:0000256" key="3">
    <source>
        <dbReference type="SAM" id="MobiDB-lite"/>
    </source>
</evidence>
<dbReference type="InterPro" id="IPR011059">
    <property type="entry name" value="Metal-dep_hydrolase_composite"/>
</dbReference>
<comment type="caution">
    <text evidence="6">The sequence shown here is derived from an EMBL/GenBank/DDBJ whole genome shotgun (WGS) entry which is preliminary data.</text>
</comment>
<dbReference type="Gene3D" id="2.30.40.10">
    <property type="entry name" value="Urease, subunit C, domain 1"/>
    <property type="match status" value="1"/>
</dbReference>
<dbReference type="InterPro" id="IPR050069">
    <property type="entry name" value="Urease_subunit"/>
</dbReference>
<dbReference type="STRING" id="329884.A0A4U0XNY0"/>
<keyword evidence="1" id="KW-0378">Hydrolase</keyword>
<proteinExistence type="predicted"/>
<dbReference type="OrthoDB" id="5545479at2759"/>
<comment type="caution">
    <text evidence="2">Lacks conserved residue(s) required for the propagation of feature annotation.</text>
</comment>
<dbReference type="PANTHER" id="PTHR33569">
    <property type="entry name" value="UREASE"/>
    <property type="match status" value="1"/>
</dbReference>
<evidence type="ECO:0000259" key="5">
    <source>
        <dbReference type="PROSITE" id="PS51368"/>
    </source>
</evidence>
<dbReference type="GO" id="GO:0009039">
    <property type="term" value="F:urease activity"/>
    <property type="evidence" value="ECO:0007669"/>
    <property type="project" value="InterPro"/>
</dbReference>
<feature type="domain" description="Rhodanese" evidence="4">
    <location>
        <begin position="125"/>
        <end position="151"/>
    </location>
</feature>
<dbReference type="EMBL" id="NAJQ01000121">
    <property type="protein sequence ID" value="TKA78087.1"/>
    <property type="molecule type" value="Genomic_DNA"/>
</dbReference>